<feature type="domain" description="VWFA" evidence="3">
    <location>
        <begin position="31"/>
        <end position="212"/>
    </location>
</feature>
<dbReference type="Pfam" id="PF13519">
    <property type="entry name" value="VWA_2"/>
    <property type="match status" value="1"/>
</dbReference>
<proteinExistence type="predicted"/>
<gene>
    <name evidence="4" type="ORF">X474_18940</name>
</gene>
<dbReference type="RefSeq" id="WP_052515338.1">
    <property type="nucleotide sequence ID" value="NZ_AZAC01000032.1"/>
</dbReference>
<dbReference type="InterPro" id="IPR036465">
    <property type="entry name" value="vWFA_dom_sf"/>
</dbReference>
<protein>
    <recommendedName>
        <fullName evidence="3">VWFA domain-containing protein</fullName>
    </recommendedName>
</protein>
<feature type="signal peptide" evidence="2">
    <location>
        <begin position="1"/>
        <end position="26"/>
    </location>
</feature>
<dbReference type="InterPro" id="IPR002035">
    <property type="entry name" value="VWF_A"/>
</dbReference>
<dbReference type="SUPFAM" id="SSF53300">
    <property type="entry name" value="vWA-like"/>
    <property type="match status" value="1"/>
</dbReference>
<dbReference type="PROSITE" id="PS50234">
    <property type="entry name" value="VWFA"/>
    <property type="match status" value="1"/>
</dbReference>
<dbReference type="STRING" id="1429043.X474_18940"/>
<evidence type="ECO:0000259" key="3">
    <source>
        <dbReference type="PROSITE" id="PS50234"/>
    </source>
</evidence>
<comment type="caution">
    <text evidence="4">The sequence shown here is derived from an EMBL/GenBank/DDBJ whole genome shotgun (WGS) entry which is preliminary data.</text>
</comment>
<dbReference type="AlphaFoldDB" id="A0A0D2JSD6"/>
<keyword evidence="2" id="KW-0732">Signal</keyword>
<feature type="region of interest" description="Disordered" evidence="1">
    <location>
        <begin position="213"/>
        <end position="238"/>
    </location>
</feature>
<evidence type="ECO:0000313" key="4">
    <source>
        <dbReference type="EMBL" id="KIX12410.1"/>
    </source>
</evidence>
<dbReference type="SMART" id="SM00327">
    <property type="entry name" value="VWA"/>
    <property type="match status" value="1"/>
</dbReference>
<dbReference type="EMBL" id="AZAC01000032">
    <property type="protein sequence ID" value="KIX12410.1"/>
    <property type="molecule type" value="Genomic_DNA"/>
</dbReference>
<name>A0A0D2JSD6_9BACT</name>
<sequence>MLRKRNFICLLSLVVFLFSSISTLYAAPKEGLLFILDCSGSMWGRVDEKPKISVAKEVLKGLINKSPANVEMGLLAYGHRRKGDCKDIQLVKPLGCSVENLNKAIDGLNAKGKTPITASLTEAGRLLQKRETKTTVVLISDGLETCEGDPCAMAKDLKSQGIKFVLHAVGFDVDQKAADQLKCIAKAGGGRYFKADSTQELAAALGEVQQAVSEKKELAQPKPTPEAPEAPSVQSKSKRIRLSGPGTVVLKPASWVKMPPHYWSLADPESGQVKVRGKTTSLKVKQGEYQPVWRQSQHGHNEVFLSRIISVKGGETVELPIDTGLRLTLPQGIKTPYKWMLSAPGSRKMLFLFNKNVEPQVVPSGSYTLWWQQSQHGSRIANLGQVEIKPGMLNDHVLESGISVMPADWVSKKPDFYLLKTKKNKIAGQWKSFGPQLVGPGKYILSYRGKQHENNTIELGEVEVPAKGFAEVPLNSGIKFLHKANAKPPFRIMLINLKTNRQVIGRETWGPLVVPPGKYRLNWWQSQHGSKTTTIADEITIEPGVLLEVEM</sequence>
<dbReference type="Gene3D" id="3.40.50.410">
    <property type="entry name" value="von Willebrand factor, type A domain"/>
    <property type="match status" value="1"/>
</dbReference>
<dbReference type="InParanoid" id="A0A0D2JSD6"/>
<organism evidence="4 5">
    <name type="scientific">Dethiosulfatarculus sandiegensis</name>
    <dbReference type="NCBI Taxonomy" id="1429043"/>
    <lineage>
        <taxon>Bacteria</taxon>
        <taxon>Pseudomonadati</taxon>
        <taxon>Thermodesulfobacteriota</taxon>
        <taxon>Desulfarculia</taxon>
        <taxon>Desulfarculales</taxon>
        <taxon>Desulfarculaceae</taxon>
        <taxon>Dethiosulfatarculus</taxon>
    </lineage>
</organism>
<accession>A0A0D2JSD6</accession>
<feature type="chain" id="PRO_5002245128" description="VWFA domain-containing protein" evidence="2">
    <location>
        <begin position="27"/>
        <end position="551"/>
    </location>
</feature>
<evidence type="ECO:0000256" key="2">
    <source>
        <dbReference type="SAM" id="SignalP"/>
    </source>
</evidence>
<evidence type="ECO:0000313" key="5">
    <source>
        <dbReference type="Proteomes" id="UP000032233"/>
    </source>
</evidence>
<dbReference type="Proteomes" id="UP000032233">
    <property type="component" value="Unassembled WGS sequence"/>
</dbReference>
<reference evidence="4 5" key="1">
    <citation type="submission" date="2013-11" db="EMBL/GenBank/DDBJ databases">
        <title>Metagenomic analysis of a methanogenic consortium involved in long chain n-alkane degradation.</title>
        <authorList>
            <person name="Davidova I.A."/>
            <person name="Callaghan A.V."/>
            <person name="Wawrik B."/>
            <person name="Pruitt S."/>
            <person name="Marks C."/>
            <person name="Duncan K.E."/>
            <person name="Suflita J.M."/>
        </authorList>
    </citation>
    <scope>NUCLEOTIDE SEQUENCE [LARGE SCALE GENOMIC DNA]</scope>
    <source>
        <strain evidence="4 5">SPR</strain>
    </source>
</reference>
<evidence type="ECO:0000256" key="1">
    <source>
        <dbReference type="SAM" id="MobiDB-lite"/>
    </source>
</evidence>
<keyword evidence="5" id="KW-1185">Reference proteome</keyword>